<protein>
    <submittedName>
        <fullName evidence="1">Uncharacterized protein</fullName>
    </submittedName>
</protein>
<organism evidence="1 2">
    <name type="scientific">Pistacia integerrima</name>
    <dbReference type="NCBI Taxonomy" id="434235"/>
    <lineage>
        <taxon>Eukaryota</taxon>
        <taxon>Viridiplantae</taxon>
        <taxon>Streptophyta</taxon>
        <taxon>Embryophyta</taxon>
        <taxon>Tracheophyta</taxon>
        <taxon>Spermatophyta</taxon>
        <taxon>Magnoliopsida</taxon>
        <taxon>eudicotyledons</taxon>
        <taxon>Gunneridae</taxon>
        <taxon>Pentapetalae</taxon>
        <taxon>rosids</taxon>
        <taxon>malvids</taxon>
        <taxon>Sapindales</taxon>
        <taxon>Anacardiaceae</taxon>
        <taxon>Pistacia</taxon>
    </lineage>
</organism>
<comment type="caution">
    <text evidence="1">The sequence shown here is derived from an EMBL/GenBank/DDBJ whole genome shotgun (WGS) entry which is preliminary data.</text>
</comment>
<accession>A0ACC0YFU8</accession>
<sequence>MNIDVEVVSKEKIKPSSPTPHHLHHYQFSFPDQLSPSFHIPLIYFYNILDHQLSNNDIFSNLKSSLSKVLCHYYPLAGCLKDNYAHCNDDGVVFLKAQVSCQLSKFIQEPTASDFNRFLPYDDGPINFVLAIQINFFNCGSFAIGVLMSHKIADASSMITFIRNWAATARGENANFCPQFVSATLFPPKDIGGLTGTVSVPSEKNIVLRRFVFSGSMIAALREKYSDDGIHPTRVEVLSSFIWSRFAASTQLKIGVERPCLLVHAVNLRKRMHEPLPDDSFGNIAGPSAAIVSEDSESKDCYRLIRKFRNAISKVNKDYVIKLQNGVFEDFGVLESDDETLNKREVVKFFNTSLCRFPVYEADFGWGRPIWVAWGGLPYRNVFVLMDTKCGDGIEAWIHLTEVDMAKFEADHDLLSYLSPTSSR</sequence>
<reference evidence="2" key="1">
    <citation type="journal article" date="2023" name="G3 (Bethesda)">
        <title>Genome assembly and association tests identify interacting loci associated with vigor, precocity, and sex in interspecific pistachio rootstocks.</title>
        <authorList>
            <person name="Palmer W."/>
            <person name="Jacygrad E."/>
            <person name="Sagayaradj S."/>
            <person name="Cavanaugh K."/>
            <person name="Han R."/>
            <person name="Bertier L."/>
            <person name="Beede B."/>
            <person name="Kafkas S."/>
            <person name="Golino D."/>
            <person name="Preece J."/>
            <person name="Michelmore R."/>
        </authorList>
    </citation>
    <scope>NUCLEOTIDE SEQUENCE [LARGE SCALE GENOMIC DNA]</scope>
</reference>
<gene>
    <name evidence="1" type="ORF">Pint_24620</name>
</gene>
<evidence type="ECO:0000313" key="2">
    <source>
        <dbReference type="Proteomes" id="UP001163603"/>
    </source>
</evidence>
<dbReference type="EMBL" id="CM047742">
    <property type="protein sequence ID" value="KAJ0035207.1"/>
    <property type="molecule type" value="Genomic_DNA"/>
</dbReference>
<evidence type="ECO:0000313" key="1">
    <source>
        <dbReference type="EMBL" id="KAJ0035207.1"/>
    </source>
</evidence>
<dbReference type="Proteomes" id="UP001163603">
    <property type="component" value="Chromosome 7"/>
</dbReference>
<name>A0ACC0YFU8_9ROSI</name>
<proteinExistence type="predicted"/>
<keyword evidence="2" id="KW-1185">Reference proteome</keyword>